<dbReference type="HAMAP" id="MF_00766">
    <property type="entry name" value="PGT_MtgA"/>
    <property type="match status" value="1"/>
</dbReference>
<keyword evidence="7 11" id="KW-0573">Peptidoglycan synthesis</keyword>
<comment type="subcellular location">
    <subcellularLocation>
        <location evidence="11">Cell inner membrane</location>
        <topology evidence="11">Single-pass membrane protein</topology>
    </subcellularLocation>
</comment>
<dbReference type="InterPro" id="IPR001264">
    <property type="entry name" value="Glyco_trans_51"/>
</dbReference>
<dbReference type="EMBL" id="JACIDU010000009">
    <property type="protein sequence ID" value="MBB4103942.1"/>
    <property type="molecule type" value="Genomic_DNA"/>
</dbReference>
<dbReference type="PANTHER" id="PTHR30400:SF0">
    <property type="entry name" value="BIOSYNTHETIC PEPTIDOGLYCAN TRANSGLYCOSYLASE"/>
    <property type="match status" value="1"/>
</dbReference>
<keyword evidence="1 11" id="KW-1003">Cell membrane</keyword>
<dbReference type="Proteomes" id="UP000584824">
    <property type="component" value="Unassembled WGS sequence"/>
</dbReference>
<keyword evidence="3 11" id="KW-0328">Glycosyltransferase</keyword>
<evidence type="ECO:0000259" key="12">
    <source>
        <dbReference type="Pfam" id="PF00912"/>
    </source>
</evidence>
<dbReference type="NCBIfam" id="TIGR02070">
    <property type="entry name" value="mono_pep_trsgly"/>
    <property type="match status" value="1"/>
</dbReference>
<dbReference type="AlphaFoldDB" id="A0A7W6P1N9"/>
<dbReference type="SUPFAM" id="SSF53955">
    <property type="entry name" value="Lysozyme-like"/>
    <property type="match status" value="1"/>
</dbReference>
<evidence type="ECO:0000256" key="1">
    <source>
        <dbReference type="ARBA" id="ARBA00022475"/>
    </source>
</evidence>
<protein>
    <recommendedName>
        <fullName evidence="11">Biosynthetic peptidoglycan transglycosylase</fullName>
        <ecNumber evidence="11">2.4.99.28</ecNumber>
    </recommendedName>
    <alternativeName>
        <fullName evidence="11">Glycan polymerase</fullName>
    </alternativeName>
    <alternativeName>
        <fullName evidence="11">Peptidoglycan glycosyltransferase MtgA</fullName>
        <shortName evidence="11">PGT</shortName>
    </alternativeName>
</protein>
<organism evidence="13 14">
    <name type="scientific">Allorhizobium borbori</name>
    <dbReference type="NCBI Taxonomy" id="485907"/>
    <lineage>
        <taxon>Bacteria</taxon>
        <taxon>Pseudomonadati</taxon>
        <taxon>Pseudomonadota</taxon>
        <taxon>Alphaproteobacteria</taxon>
        <taxon>Hyphomicrobiales</taxon>
        <taxon>Rhizobiaceae</taxon>
        <taxon>Rhizobium/Agrobacterium group</taxon>
        <taxon>Allorhizobium</taxon>
    </lineage>
</organism>
<comment type="similarity">
    <text evidence="11">Belongs to the glycosyltransferase 51 family.</text>
</comment>
<dbReference type="PANTHER" id="PTHR30400">
    <property type="entry name" value="MONOFUNCTIONAL BIOSYNTHETIC PEPTIDOGLYCAN TRANSGLYCOSYLASE"/>
    <property type="match status" value="1"/>
</dbReference>
<dbReference type="GO" id="GO:0009274">
    <property type="term" value="C:peptidoglycan-based cell wall"/>
    <property type="evidence" value="ECO:0007669"/>
    <property type="project" value="InterPro"/>
</dbReference>
<dbReference type="InterPro" id="IPR036950">
    <property type="entry name" value="PBP_transglycosylase"/>
</dbReference>
<gene>
    <name evidence="11" type="primary">mtgA</name>
    <name evidence="13" type="ORF">GGQ66_002510</name>
</gene>
<evidence type="ECO:0000256" key="11">
    <source>
        <dbReference type="HAMAP-Rule" id="MF_00766"/>
    </source>
</evidence>
<comment type="pathway">
    <text evidence="11">Cell wall biogenesis; peptidoglycan biosynthesis.</text>
</comment>
<dbReference type="GO" id="GO:0071555">
    <property type="term" value="P:cell wall organization"/>
    <property type="evidence" value="ECO:0007669"/>
    <property type="project" value="UniProtKB-KW"/>
</dbReference>
<proteinExistence type="inferred from homology"/>
<dbReference type="InterPro" id="IPR023346">
    <property type="entry name" value="Lysozyme-like_dom_sf"/>
</dbReference>
<keyword evidence="9 11" id="KW-0472">Membrane</keyword>
<evidence type="ECO:0000256" key="3">
    <source>
        <dbReference type="ARBA" id="ARBA00022676"/>
    </source>
</evidence>
<name>A0A7W6P1N9_9HYPH</name>
<feature type="domain" description="Glycosyl transferase family 51" evidence="12">
    <location>
        <begin position="71"/>
        <end position="225"/>
    </location>
</feature>
<dbReference type="UniPathway" id="UPA00219"/>
<evidence type="ECO:0000313" key="13">
    <source>
        <dbReference type="EMBL" id="MBB4103942.1"/>
    </source>
</evidence>
<evidence type="ECO:0000256" key="6">
    <source>
        <dbReference type="ARBA" id="ARBA00022960"/>
    </source>
</evidence>
<reference evidence="13 14" key="1">
    <citation type="submission" date="2020-08" db="EMBL/GenBank/DDBJ databases">
        <title>Genomic Encyclopedia of Type Strains, Phase IV (KMG-IV): sequencing the most valuable type-strain genomes for metagenomic binning, comparative biology and taxonomic classification.</title>
        <authorList>
            <person name="Goeker M."/>
        </authorList>
    </citation>
    <scope>NUCLEOTIDE SEQUENCE [LARGE SCALE GENOMIC DNA]</scope>
    <source>
        <strain evidence="13 14">DSM 26385</strain>
    </source>
</reference>
<evidence type="ECO:0000256" key="9">
    <source>
        <dbReference type="ARBA" id="ARBA00023136"/>
    </source>
</evidence>
<keyword evidence="5 11" id="KW-0812">Transmembrane</keyword>
<dbReference type="EC" id="2.4.99.28" evidence="11"/>
<feature type="transmembrane region" description="Helical" evidence="11">
    <location>
        <begin position="29"/>
        <end position="52"/>
    </location>
</feature>
<dbReference type="Gene3D" id="1.10.3810.10">
    <property type="entry name" value="Biosynthetic peptidoglycan transglycosylase-like"/>
    <property type="match status" value="1"/>
</dbReference>
<comment type="catalytic activity">
    <reaction evidence="11">
        <text>[GlcNAc-(1-&gt;4)-Mur2Ac(oyl-L-Ala-gamma-D-Glu-L-Lys-D-Ala-D-Ala)](n)-di-trans,octa-cis-undecaprenyl diphosphate + beta-D-GlcNAc-(1-&gt;4)-Mur2Ac(oyl-L-Ala-gamma-D-Glu-L-Lys-D-Ala-D-Ala)-di-trans,octa-cis-undecaprenyl diphosphate = [GlcNAc-(1-&gt;4)-Mur2Ac(oyl-L-Ala-gamma-D-Glu-L-Lys-D-Ala-D-Ala)](n+1)-di-trans,octa-cis-undecaprenyl diphosphate + di-trans,octa-cis-undecaprenyl diphosphate + H(+)</text>
        <dbReference type="Rhea" id="RHEA:23708"/>
        <dbReference type="Rhea" id="RHEA-COMP:9602"/>
        <dbReference type="Rhea" id="RHEA-COMP:9603"/>
        <dbReference type="ChEBI" id="CHEBI:15378"/>
        <dbReference type="ChEBI" id="CHEBI:58405"/>
        <dbReference type="ChEBI" id="CHEBI:60033"/>
        <dbReference type="ChEBI" id="CHEBI:78435"/>
        <dbReference type="EC" id="2.4.99.28"/>
    </reaction>
</comment>
<keyword evidence="6 11" id="KW-0133">Cell shape</keyword>
<evidence type="ECO:0000313" key="14">
    <source>
        <dbReference type="Proteomes" id="UP000584824"/>
    </source>
</evidence>
<dbReference type="InterPro" id="IPR011812">
    <property type="entry name" value="Pep_trsgly"/>
</dbReference>
<evidence type="ECO:0000256" key="7">
    <source>
        <dbReference type="ARBA" id="ARBA00022984"/>
    </source>
</evidence>
<dbReference type="Pfam" id="PF00912">
    <property type="entry name" value="Transgly"/>
    <property type="match status" value="1"/>
</dbReference>
<keyword evidence="4 11" id="KW-0808">Transferase</keyword>
<evidence type="ECO:0000256" key="10">
    <source>
        <dbReference type="ARBA" id="ARBA00023316"/>
    </source>
</evidence>
<sequence>MDIEAEGKTDGGGEAVRARRFLPSVQGRFRSILMGVGFFVLIPYALIVLYWLPFVRPVSTLMLADLAFFRGYDRQWVELDDISPNVVKAVMMSEDGQFCAHNGVDWGQLRGVVQDALDGEATRGASTITMQTAKNLFLWNGRSFLRKTLELPLALFANTLWSKRRTMEIYLNIAEWGPGLYGIEAAARHYFKVPAAKLSLRQATLLAVSLPNPVLRKASKPTRNMTRLVPVIERRARASGDYITCIYN</sequence>
<evidence type="ECO:0000256" key="5">
    <source>
        <dbReference type="ARBA" id="ARBA00022692"/>
    </source>
</evidence>
<dbReference type="GO" id="GO:0009252">
    <property type="term" value="P:peptidoglycan biosynthetic process"/>
    <property type="evidence" value="ECO:0007669"/>
    <property type="project" value="UniProtKB-UniRule"/>
</dbReference>
<dbReference type="GO" id="GO:0008360">
    <property type="term" value="P:regulation of cell shape"/>
    <property type="evidence" value="ECO:0007669"/>
    <property type="project" value="UniProtKB-KW"/>
</dbReference>
<keyword evidence="10 11" id="KW-0961">Cell wall biogenesis/degradation</keyword>
<keyword evidence="8 11" id="KW-1133">Transmembrane helix</keyword>
<evidence type="ECO:0000256" key="8">
    <source>
        <dbReference type="ARBA" id="ARBA00022989"/>
    </source>
</evidence>
<keyword evidence="2 11" id="KW-0997">Cell inner membrane</keyword>
<keyword evidence="14" id="KW-1185">Reference proteome</keyword>
<accession>A0A7W6P1N9</accession>
<evidence type="ECO:0000256" key="4">
    <source>
        <dbReference type="ARBA" id="ARBA00022679"/>
    </source>
</evidence>
<dbReference type="GO" id="GO:0005886">
    <property type="term" value="C:plasma membrane"/>
    <property type="evidence" value="ECO:0007669"/>
    <property type="project" value="UniProtKB-SubCell"/>
</dbReference>
<comment type="caution">
    <text evidence="13">The sequence shown here is derived from an EMBL/GenBank/DDBJ whole genome shotgun (WGS) entry which is preliminary data.</text>
</comment>
<dbReference type="GO" id="GO:0008955">
    <property type="term" value="F:peptidoglycan glycosyltransferase activity"/>
    <property type="evidence" value="ECO:0007669"/>
    <property type="project" value="UniProtKB-UniRule"/>
</dbReference>
<dbReference type="GO" id="GO:0016763">
    <property type="term" value="F:pentosyltransferase activity"/>
    <property type="evidence" value="ECO:0007669"/>
    <property type="project" value="InterPro"/>
</dbReference>
<evidence type="ECO:0000256" key="2">
    <source>
        <dbReference type="ARBA" id="ARBA00022519"/>
    </source>
</evidence>
<comment type="function">
    <text evidence="11">Peptidoglycan polymerase that catalyzes glycan chain elongation from lipid-linked precursors.</text>
</comment>